<dbReference type="Proteomes" id="UP001595758">
    <property type="component" value="Unassembled WGS sequence"/>
</dbReference>
<sequence>MTYTALLIPHIHVQNANALSSAYTIGFPAITAWLGAVHALQRELNTVGIAVNFDGVGIVSHRFNLQTYKGPGDFEYSIIGTGNPLDKNGERTSFIEEARCHLEVSLIIQCSNIKKPDESELIKKISHYLKTRIKIAGGDILEFEPPAFYRDFSLIKPKLMPGYALIERRELMVEAMKQGQDALDALLDYLAIHHSCEQNVQHKETIVTWRSTRKPTGQNGERGWIVPIATGFQGISELGQVKNQRDPETPHRFAEAIVTLGEFKMIYKLQSFDELFWHYHYDAENHLYLCQQTLSDSQTLFEKDGF</sequence>
<gene>
    <name evidence="1" type="primary">csy2</name>
    <name evidence="1" type="ORF">ACFORL_09590</name>
</gene>
<accession>A0ABV8CH62</accession>
<proteinExistence type="predicted"/>
<evidence type="ECO:0000313" key="2">
    <source>
        <dbReference type="Proteomes" id="UP001595758"/>
    </source>
</evidence>
<dbReference type="InterPro" id="IPR013398">
    <property type="entry name" value="CRISPR-assoc_prot_Csy2"/>
</dbReference>
<comment type="caution">
    <text evidence="1">The sequence shown here is derived from an EMBL/GenBank/DDBJ whole genome shotgun (WGS) entry which is preliminary data.</text>
</comment>
<evidence type="ECO:0000313" key="1">
    <source>
        <dbReference type="EMBL" id="MFC3909322.1"/>
    </source>
</evidence>
<protein>
    <submittedName>
        <fullName evidence="1">Type I-F CRISPR-associated protein Csy2</fullName>
    </submittedName>
</protein>
<organism evidence="1 2">
    <name type="scientific">Legionella dresdenensis</name>
    <dbReference type="NCBI Taxonomy" id="450200"/>
    <lineage>
        <taxon>Bacteria</taxon>
        <taxon>Pseudomonadati</taxon>
        <taxon>Pseudomonadota</taxon>
        <taxon>Gammaproteobacteria</taxon>
        <taxon>Legionellales</taxon>
        <taxon>Legionellaceae</taxon>
        <taxon>Legionella</taxon>
    </lineage>
</organism>
<reference evidence="2" key="1">
    <citation type="journal article" date="2019" name="Int. J. Syst. Evol. Microbiol.">
        <title>The Global Catalogue of Microorganisms (GCM) 10K type strain sequencing project: providing services to taxonomists for standard genome sequencing and annotation.</title>
        <authorList>
            <consortium name="The Broad Institute Genomics Platform"/>
            <consortium name="The Broad Institute Genome Sequencing Center for Infectious Disease"/>
            <person name="Wu L."/>
            <person name="Ma J."/>
        </authorList>
    </citation>
    <scope>NUCLEOTIDE SEQUENCE [LARGE SCALE GENOMIC DNA]</scope>
    <source>
        <strain evidence="2">CCUG 59858</strain>
    </source>
</reference>
<dbReference type="Pfam" id="PF09614">
    <property type="entry name" value="Cas_Csy2"/>
    <property type="match status" value="1"/>
</dbReference>
<name>A0ABV8CH62_9GAMM</name>
<keyword evidence="2" id="KW-1185">Reference proteome</keyword>
<dbReference type="EMBL" id="JBHSAB010000023">
    <property type="protein sequence ID" value="MFC3909322.1"/>
    <property type="molecule type" value="Genomic_DNA"/>
</dbReference>
<dbReference type="CDD" id="cd09736">
    <property type="entry name" value="Csy2_I-F"/>
    <property type="match status" value="1"/>
</dbReference>
<dbReference type="NCBIfam" id="TIGR02565">
    <property type="entry name" value="cas_Csy2"/>
    <property type="match status" value="1"/>
</dbReference>
<dbReference type="RefSeq" id="WP_382343431.1">
    <property type="nucleotide sequence ID" value="NZ_JBHSAB010000023.1"/>
</dbReference>